<dbReference type="NCBIfam" id="TIGR02866">
    <property type="entry name" value="CoxB"/>
    <property type="match status" value="1"/>
</dbReference>
<comment type="catalytic activity">
    <reaction evidence="15">
        <text>4 Fe(II)-[cytochrome c] + O2 + 8 H(+)(in) = 4 Fe(III)-[cytochrome c] + 2 H2O + 4 H(+)(out)</text>
        <dbReference type="Rhea" id="RHEA:11436"/>
        <dbReference type="Rhea" id="RHEA-COMP:10350"/>
        <dbReference type="Rhea" id="RHEA-COMP:14399"/>
        <dbReference type="ChEBI" id="CHEBI:15377"/>
        <dbReference type="ChEBI" id="CHEBI:15378"/>
        <dbReference type="ChEBI" id="CHEBI:15379"/>
        <dbReference type="ChEBI" id="CHEBI:29033"/>
        <dbReference type="ChEBI" id="CHEBI:29034"/>
        <dbReference type="EC" id="7.1.1.9"/>
    </reaction>
</comment>
<evidence type="ECO:0000256" key="16">
    <source>
        <dbReference type="SAM" id="Phobius"/>
    </source>
</evidence>
<keyword evidence="9" id="KW-0249">Electron transport</keyword>
<name>A0ABS4XC40_9MICC</name>
<feature type="transmembrane region" description="Helical" evidence="16">
    <location>
        <begin position="6"/>
        <end position="31"/>
    </location>
</feature>
<dbReference type="InterPro" id="IPR002429">
    <property type="entry name" value="CcO_II-like_C"/>
</dbReference>
<comment type="caution">
    <text evidence="18">The sequence shown here is derived from an EMBL/GenBank/DDBJ whole genome shotgun (WGS) entry which is preliminary data.</text>
</comment>
<dbReference type="InterPro" id="IPR036257">
    <property type="entry name" value="Cyt_c_oxidase_su2_TM_sf"/>
</dbReference>
<feature type="transmembrane region" description="Helical" evidence="16">
    <location>
        <begin position="52"/>
        <end position="69"/>
    </location>
</feature>
<evidence type="ECO:0000256" key="1">
    <source>
        <dbReference type="ARBA" id="ARBA00004141"/>
    </source>
</evidence>
<evidence type="ECO:0000256" key="7">
    <source>
        <dbReference type="ARBA" id="ARBA00022723"/>
    </source>
</evidence>
<dbReference type="PROSITE" id="PS50857">
    <property type="entry name" value="COX2_CUA"/>
    <property type="match status" value="1"/>
</dbReference>
<keyword evidence="19" id="KW-1185">Reference proteome</keyword>
<accession>A0ABS4XC40</accession>
<dbReference type="SUPFAM" id="SSF49503">
    <property type="entry name" value="Cupredoxins"/>
    <property type="match status" value="1"/>
</dbReference>
<keyword evidence="6 16" id="KW-0812">Transmembrane</keyword>
<dbReference type="InterPro" id="IPR001505">
    <property type="entry name" value="Copper_CuA"/>
</dbReference>
<evidence type="ECO:0000256" key="6">
    <source>
        <dbReference type="ARBA" id="ARBA00022692"/>
    </source>
</evidence>
<evidence type="ECO:0000313" key="18">
    <source>
        <dbReference type="EMBL" id="MBP2386037.1"/>
    </source>
</evidence>
<gene>
    <name evidence="18" type="ORF">JOF47_001548</name>
</gene>
<comment type="subcellular location">
    <subcellularLocation>
        <location evidence="1">Membrane</location>
        <topology evidence="1">Multi-pass membrane protein</topology>
    </subcellularLocation>
</comment>
<evidence type="ECO:0000259" key="17">
    <source>
        <dbReference type="PROSITE" id="PS50857"/>
    </source>
</evidence>
<dbReference type="EMBL" id="JAGIOF010000001">
    <property type="protein sequence ID" value="MBP2386037.1"/>
    <property type="molecule type" value="Genomic_DNA"/>
</dbReference>
<dbReference type="InterPro" id="IPR008972">
    <property type="entry name" value="Cupredoxin"/>
</dbReference>
<dbReference type="SUPFAM" id="SSF81464">
    <property type="entry name" value="Cytochrome c oxidase subunit II-like, transmembrane region"/>
    <property type="match status" value="1"/>
</dbReference>
<evidence type="ECO:0000256" key="14">
    <source>
        <dbReference type="ARBA" id="ARBA00031399"/>
    </source>
</evidence>
<dbReference type="PRINTS" id="PR01166">
    <property type="entry name" value="CYCOXIDASEII"/>
</dbReference>
<keyword evidence="7" id="KW-0479">Metal-binding</keyword>
<reference evidence="18 19" key="1">
    <citation type="submission" date="2021-03" db="EMBL/GenBank/DDBJ databases">
        <title>Sequencing the genomes of 1000 actinobacteria strains.</title>
        <authorList>
            <person name="Klenk H.-P."/>
        </authorList>
    </citation>
    <scope>NUCLEOTIDE SEQUENCE [LARGE SCALE GENOMIC DNA]</scope>
    <source>
        <strain evidence="18 19">DSM 15797</strain>
    </source>
</reference>
<proteinExistence type="inferred from homology"/>
<keyword evidence="8" id="KW-1278">Translocase</keyword>
<evidence type="ECO:0000256" key="2">
    <source>
        <dbReference type="ARBA" id="ARBA00007866"/>
    </source>
</evidence>
<evidence type="ECO:0000256" key="13">
    <source>
        <dbReference type="ARBA" id="ARBA00024688"/>
    </source>
</evidence>
<dbReference type="PANTHER" id="PTHR22888:SF9">
    <property type="entry name" value="CYTOCHROME C OXIDASE SUBUNIT 2"/>
    <property type="match status" value="1"/>
</dbReference>
<evidence type="ECO:0000256" key="3">
    <source>
        <dbReference type="ARBA" id="ARBA00012949"/>
    </source>
</evidence>
<dbReference type="EC" id="7.1.1.9" evidence="3"/>
<keyword evidence="12 16" id="KW-0472">Membrane</keyword>
<dbReference type="InterPro" id="IPR014222">
    <property type="entry name" value="Cyt_c_oxidase_su2"/>
</dbReference>
<evidence type="ECO:0000313" key="19">
    <source>
        <dbReference type="Proteomes" id="UP001296993"/>
    </source>
</evidence>
<dbReference type="InterPro" id="IPR045187">
    <property type="entry name" value="CcO_II"/>
</dbReference>
<comment type="similarity">
    <text evidence="2">Belongs to the cytochrome c oxidase subunit 2 family.</text>
</comment>
<protein>
    <recommendedName>
        <fullName evidence="3">cytochrome-c oxidase</fullName>
        <ecNumber evidence="3">7.1.1.9</ecNumber>
    </recommendedName>
    <alternativeName>
        <fullName evidence="14">Cytochrome aa3 subunit 2</fullName>
    </alternativeName>
</protein>
<feature type="domain" description="Cytochrome oxidase subunit II copper A binding" evidence="17">
    <location>
        <begin position="81"/>
        <end position="211"/>
    </location>
</feature>
<keyword evidence="10 16" id="KW-1133">Transmembrane helix</keyword>
<evidence type="ECO:0000256" key="12">
    <source>
        <dbReference type="ARBA" id="ARBA00023136"/>
    </source>
</evidence>
<evidence type="ECO:0000256" key="4">
    <source>
        <dbReference type="ARBA" id="ARBA00022448"/>
    </source>
</evidence>
<organism evidence="18 19">
    <name type="scientific">Paeniglutamicibacter kerguelensis</name>
    <dbReference type="NCBI Taxonomy" id="254788"/>
    <lineage>
        <taxon>Bacteria</taxon>
        <taxon>Bacillati</taxon>
        <taxon>Actinomycetota</taxon>
        <taxon>Actinomycetes</taxon>
        <taxon>Micrococcales</taxon>
        <taxon>Micrococcaceae</taxon>
        <taxon>Paeniglutamicibacter</taxon>
    </lineage>
</organism>
<evidence type="ECO:0000256" key="11">
    <source>
        <dbReference type="ARBA" id="ARBA00023008"/>
    </source>
</evidence>
<dbReference type="Pfam" id="PF00116">
    <property type="entry name" value="COX2"/>
    <property type="match status" value="1"/>
</dbReference>
<evidence type="ECO:0000256" key="15">
    <source>
        <dbReference type="ARBA" id="ARBA00047816"/>
    </source>
</evidence>
<dbReference type="PROSITE" id="PS00078">
    <property type="entry name" value="COX2"/>
    <property type="match status" value="1"/>
</dbReference>
<keyword evidence="11" id="KW-0186">Copper</keyword>
<evidence type="ECO:0000256" key="10">
    <source>
        <dbReference type="ARBA" id="ARBA00022989"/>
    </source>
</evidence>
<dbReference type="Gene3D" id="2.60.40.420">
    <property type="entry name" value="Cupredoxins - blue copper proteins"/>
    <property type="match status" value="1"/>
</dbReference>
<dbReference type="PANTHER" id="PTHR22888">
    <property type="entry name" value="CYTOCHROME C OXIDASE, SUBUNIT II"/>
    <property type="match status" value="1"/>
</dbReference>
<sequence length="240" mass="27273">MIQDLWVNSWIAALVIGILTWGLMLWCIIAYRRRKGDTGYPRQLSYNLPIEIFYTAVPLVLVLTFFTFSDQTEKTLNTKVDSELVVDVRAKQWAWDYNYTYKGVEKYDATVQAHLTGEPGVEETLPTLYLPVGKSVTLELNSRDVIHSFWVPAFLQKLDMIPGKTNYIYLTPQVEGQFDGKCAELCGEYHSEMLFNVKVVSEAEFEAQLATMKDGHLGVEYDRQPGLVNQAPNETAAEGE</sequence>
<evidence type="ECO:0000256" key="9">
    <source>
        <dbReference type="ARBA" id="ARBA00022982"/>
    </source>
</evidence>
<keyword evidence="5" id="KW-0679">Respiratory chain</keyword>
<dbReference type="Gene3D" id="1.10.287.90">
    <property type="match status" value="1"/>
</dbReference>
<keyword evidence="4" id="KW-0813">Transport</keyword>
<evidence type="ECO:0000256" key="8">
    <source>
        <dbReference type="ARBA" id="ARBA00022967"/>
    </source>
</evidence>
<dbReference type="CDD" id="cd13919">
    <property type="entry name" value="CuRO_HCO_II_like_5"/>
    <property type="match status" value="1"/>
</dbReference>
<evidence type="ECO:0000256" key="5">
    <source>
        <dbReference type="ARBA" id="ARBA00022660"/>
    </source>
</evidence>
<comment type="function">
    <text evidence="13">Subunits I and II form the functional core of the enzyme complex. Electrons originating in cytochrome c are transferred via heme a and Cu(A) to the binuclear center formed by heme a3 and Cu(B).</text>
</comment>
<dbReference type="Proteomes" id="UP001296993">
    <property type="component" value="Unassembled WGS sequence"/>
</dbReference>